<name>X1FCZ4_9ZZZZ</name>
<sequence>MNEWLDLANPILSLILLSIGLICLLTRKRIIKQVIGLSIMLQGALLTIVEAGRVNGDLQVAQSMVVSALVVETIILAIVLVLIVNVFRYHPQGRVDDLDTLRG</sequence>
<dbReference type="AlphaFoldDB" id="X1FCZ4"/>
<dbReference type="Gene3D" id="1.10.287.3510">
    <property type="match status" value="1"/>
</dbReference>
<accession>X1FCZ4</accession>
<gene>
    <name evidence="6" type="ORF">S03H2_11673</name>
</gene>
<dbReference type="Pfam" id="PF00420">
    <property type="entry name" value="Oxidored_q2"/>
    <property type="match status" value="1"/>
</dbReference>
<organism evidence="6">
    <name type="scientific">marine sediment metagenome</name>
    <dbReference type="NCBI Taxonomy" id="412755"/>
    <lineage>
        <taxon>unclassified sequences</taxon>
        <taxon>metagenomes</taxon>
        <taxon>ecological metagenomes</taxon>
    </lineage>
</organism>
<evidence type="ECO:0000256" key="1">
    <source>
        <dbReference type="ARBA" id="ARBA00004141"/>
    </source>
</evidence>
<keyword evidence="3 5" id="KW-1133">Transmembrane helix</keyword>
<comment type="caution">
    <text evidence="6">The sequence shown here is derived from an EMBL/GenBank/DDBJ whole genome shotgun (WGS) entry which is preliminary data.</text>
</comment>
<dbReference type="GO" id="GO:0016020">
    <property type="term" value="C:membrane"/>
    <property type="evidence" value="ECO:0007669"/>
    <property type="project" value="UniProtKB-SubCell"/>
</dbReference>
<keyword evidence="4 5" id="KW-0472">Membrane</keyword>
<feature type="transmembrane region" description="Helical" evidence="5">
    <location>
        <begin position="64"/>
        <end position="87"/>
    </location>
</feature>
<protein>
    <submittedName>
        <fullName evidence="6">Uncharacterized protein</fullName>
    </submittedName>
</protein>
<evidence type="ECO:0000256" key="2">
    <source>
        <dbReference type="ARBA" id="ARBA00022692"/>
    </source>
</evidence>
<feature type="transmembrane region" description="Helical" evidence="5">
    <location>
        <begin position="34"/>
        <end position="52"/>
    </location>
</feature>
<dbReference type="EMBL" id="BARU01005947">
    <property type="protein sequence ID" value="GAH43476.1"/>
    <property type="molecule type" value="Genomic_DNA"/>
</dbReference>
<evidence type="ECO:0000313" key="6">
    <source>
        <dbReference type="EMBL" id="GAH43476.1"/>
    </source>
</evidence>
<comment type="subcellular location">
    <subcellularLocation>
        <location evidence="1">Membrane</location>
        <topology evidence="1">Multi-pass membrane protein</topology>
    </subcellularLocation>
</comment>
<evidence type="ECO:0000256" key="4">
    <source>
        <dbReference type="ARBA" id="ARBA00023136"/>
    </source>
</evidence>
<proteinExistence type="predicted"/>
<feature type="transmembrane region" description="Helical" evidence="5">
    <location>
        <begin position="7"/>
        <end position="27"/>
    </location>
</feature>
<keyword evidence="2 5" id="KW-0812">Transmembrane</keyword>
<evidence type="ECO:0000256" key="3">
    <source>
        <dbReference type="ARBA" id="ARBA00022989"/>
    </source>
</evidence>
<dbReference type="InterPro" id="IPR039428">
    <property type="entry name" value="NUOK/Mnh_C1-like"/>
</dbReference>
<evidence type="ECO:0000256" key="5">
    <source>
        <dbReference type="SAM" id="Phobius"/>
    </source>
</evidence>
<reference evidence="6" key="1">
    <citation type="journal article" date="2014" name="Front. Microbiol.">
        <title>High frequency of phylogenetically diverse reductive dehalogenase-homologous genes in deep subseafloor sedimentary metagenomes.</title>
        <authorList>
            <person name="Kawai M."/>
            <person name="Futagami T."/>
            <person name="Toyoda A."/>
            <person name="Takaki Y."/>
            <person name="Nishi S."/>
            <person name="Hori S."/>
            <person name="Arai W."/>
            <person name="Tsubouchi T."/>
            <person name="Morono Y."/>
            <person name="Uchiyama I."/>
            <person name="Ito T."/>
            <person name="Fujiyama A."/>
            <person name="Inagaki F."/>
            <person name="Takami H."/>
        </authorList>
    </citation>
    <scope>NUCLEOTIDE SEQUENCE</scope>
    <source>
        <strain evidence="6">Expedition CK06-06</strain>
    </source>
</reference>